<dbReference type="PANTHER" id="PTHR45586">
    <property type="entry name" value="TPR REPEAT-CONTAINING PROTEIN PA4667"/>
    <property type="match status" value="1"/>
</dbReference>
<dbReference type="EMBL" id="BSDE01000003">
    <property type="protein sequence ID" value="GLH73220.1"/>
    <property type="molecule type" value="Genomic_DNA"/>
</dbReference>
<evidence type="ECO:0000313" key="5">
    <source>
        <dbReference type="EMBL" id="GLH73220.1"/>
    </source>
</evidence>
<sequence length="620" mass="66100">MTPDPYAPHLRQADDLFAKGEIVKAGQIWQAILKQQPTHAEARERLVLVKQRLLALREAEAAQAKAPEPPPAPVLSPAPEPASAPVAAPATSPEPQPEPVIEVAEEPVPLPSSLPQPEPVSAFGAEPGEAAPVPPAVERPAAPAPDPERLVAEGCTLYDMGQLEDALRKWEQALSLDPAHALARGYANGARRELGRPPLEAAPSPAPVQVEALHGDEDIDKLLREAVQLYDMGLVEEAITKWERVLALEPHRTEIEGYLRQARAEAGSAPAPTAPAAPTQPATTVSEALDLKLRQAEHLLTLQRHEEAAFTFQQALGLDPGNARALQGLERCRKPGGPGAVAAPPTPVVSLDPQGRIAMAVVEASGATEAQGVEPPAALLKTAQAPREGLSLPERLREAAERLPWLKDTKTLAYAGSGTIALILGLTFFHSYRKDQALKEEVRAARAAAVAPVSQQAQAPDLAETSDSIRQEAEAALVVDPLRAYLRAEAFVNRSPNDASGAQLLEKARAGLAGGVTGASLPEFQKHLQAGDLEAALKVLDTLLRAQPGDTDLRARGGRLALALCVAHASQAKWEEAEMDLLRGRALFPGDKTWQVRLKLLERIKALPKDQRGAWITLLG</sequence>
<dbReference type="InterPro" id="IPR011990">
    <property type="entry name" value="TPR-like_helical_dom_sf"/>
</dbReference>
<evidence type="ECO:0008006" key="7">
    <source>
        <dbReference type="Google" id="ProtNLM"/>
    </source>
</evidence>
<protein>
    <recommendedName>
        <fullName evidence="7">Tetratricopeptide repeat protein</fullName>
    </recommendedName>
</protein>
<evidence type="ECO:0000256" key="1">
    <source>
        <dbReference type="ARBA" id="ARBA00022737"/>
    </source>
</evidence>
<dbReference type="SUPFAM" id="SSF48452">
    <property type="entry name" value="TPR-like"/>
    <property type="match status" value="2"/>
</dbReference>
<proteinExistence type="predicted"/>
<feature type="compositionally biased region" description="Low complexity" evidence="4">
    <location>
        <begin position="122"/>
        <end position="131"/>
    </location>
</feature>
<feature type="compositionally biased region" description="Pro residues" evidence="4">
    <location>
        <begin position="67"/>
        <end position="82"/>
    </location>
</feature>
<feature type="region of interest" description="Disordered" evidence="4">
    <location>
        <begin position="60"/>
        <end position="145"/>
    </location>
</feature>
<dbReference type="Proteomes" id="UP001165069">
    <property type="component" value="Unassembled WGS sequence"/>
</dbReference>
<organism evidence="5 6">
    <name type="scientific">Geothrix limicola</name>
    <dbReference type="NCBI Taxonomy" id="2927978"/>
    <lineage>
        <taxon>Bacteria</taxon>
        <taxon>Pseudomonadati</taxon>
        <taxon>Acidobacteriota</taxon>
        <taxon>Holophagae</taxon>
        <taxon>Holophagales</taxon>
        <taxon>Holophagaceae</taxon>
        <taxon>Geothrix</taxon>
    </lineage>
</organism>
<evidence type="ECO:0000256" key="4">
    <source>
        <dbReference type="SAM" id="MobiDB-lite"/>
    </source>
</evidence>
<gene>
    <name evidence="5" type="ORF">GETHLI_17220</name>
</gene>
<feature type="compositionally biased region" description="Pro residues" evidence="4">
    <location>
        <begin position="108"/>
        <end position="118"/>
    </location>
</feature>
<feature type="compositionally biased region" description="Pro residues" evidence="4">
    <location>
        <begin position="132"/>
        <end position="145"/>
    </location>
</feature>
<comment type="caution">
    <text evidence="5">The sequence shown here is derived from an EMBL/GenBank/DDBJ whole genome shotgun (WGS) entry which is preliminary data.</text>
</comment>
<dbReference type="InterPro" id="IPR019734">
    <property type="entry name" value="TPR_rpt"/>
</dbReference>
<feature type="repeat" description="TPR" evidence="3">
    <location>
        <begin position="147"/>
        <end position="180"/>
    </location>
</feature>
<dbReference type="RefSeq" id="WP_285573991.1">
    <property type="nucleotide sequence ID" value="NZ_BSDE01000003.1"/>
</dbReference>
<evidence type="ECO:0000313" key="6">
    <source>
        <dbReference type="Proteomes" id="UP001165069"/>
    </source>
</evidence>
<reference evidence="5 6" key="1">
    <citation type="journal article" date="2023" name="Antonie Van Leeuwenhoek">
        <title>Mesoterricola silvestris gen. nov., sp. nov., Mesoterricola sediminis sp. nov., Geothrix oryzae sp. nov., Geothrix edaphica sp. nov., Geothrix rubra sp. nov., and Geothrix limicola sp. nov., six novel members of Acidobacteriota isolated from soils.</title>
        <authorList>
            <person name="Itoh H."/>
            <person name="Sugisawa Y."/>
            <person name="Mise K."/>
            <person name="Xu Z."/>
            <person name="Kuniyasu M."/>
            <person name="Ushijima N."/>
            <person name="Kawano K."/>
            <person name="Kobayashi E."/>
            <person name="Shiratori Y."/>
            <person name="Masuda Y."/>
            <person name="Senoo K."/>
        </authorList>
    </citation>
    <scope>NUCLEOTIDE SEQUENCE [LARGE SCALE GENOMIC DNA]</scope>
    <source>
        <strain evidence="5 6">Red804</strain>
    </source>
</reference>
<dbReference type="PANTHER" id="PTHR45586:SF1">
    <property type="entry name" value="LIPOPOLYSACCHARIDE ASSEMBLY PROTEIN B"/>
    <property type="match status" value="1"/>
</dbReference>
<keyword evidence="2 3" id="KW-0802">TPR repeat</keyword>
<dbReference type="InterPro" id="IPR013105">
    <property type="entry name" value="TPR_2"/>
</dbReference>
<keyword evidence="1" id="KW-0677">Repeat</keyword>
<dbReference type="Pfam" id="PF07719">
    <property type="entry name" value="TPR_2"/>
    <property type="match status" value="1"/>
</dbReference>
<name>A0ABQ5QGE6_9BACT</name>
<dbReference type="InterPro" id="IPR051012">
    <property type="entry name" value="CellSynth/LPSAsmb/PSIAsmb"/>
</dbReference>
<dbReference type="Gene3D" id="1.25.40.10">
    <property type="entry name" value="Tetratricopeptide repeat domain"/>
    <property type="match status" value="1"/>
</dbReference>
<dbReference type="SMART" id="SM00028">
    <property type="entry name" value="TPR"/>
    <property type="match status" value="5"/>
</dbReference>
<keyword evidence="6" id="KW-1185">Reference proteome</keyword>
<evidence type="ECO:0000256" key="3">
    <source>
        <dbReference type="PROSITE-ProRule" id="PRU00339"/>
    </source>
</evidence>
<accession>A0ABQ5QGE6</accession>
<dbReference type="PROSITE" id="PS50005">
    <property type="entry name" value="TPR"/>
    <property type="match status" value="1"/>
</dbReference>
<evidence type="ECO:0000256" key="2">
    <source>
        <dbReference type="ARBA" id="ARBA00022803"/>
    </source>
</evidence>